<dbReference type="GO" id="GO:0004845">
    <property type="term" value="F:uracil phosphoribosyltransferase activity"/>
    <property type="evidence" value="ECO:0007669"/>
    <property type="project" value="UniProtKB-EC"/>
</dbReference>
<dbReference type="AlphaFoldDB" id="A0A238FHH0"/>
<dbReference type="GO" id="GO:0005525">
    <property type="term" value="F:GTP binding"/>
    <property type="evidence" value="ECO:0007669"/>
    <property type="project" value="UniProtKB-KW"/>
</dbReference>
<dbReference type="Gene3D" id="3.40.50.2020">
    <property type="match status" value="1"/>
</dbReference>
<dbReference type="GO" id="GO:0005737">
    <property type="term" value="C:cytoplasm"/>
    <property type="evidence" value="ECO:0007669"/>
    <property type="project" value="UniProtKB-ARBA"/>
</dbReference>
<dbReference type="STRING" id="269621.A0A238FHH0"/>
<proteinExistence type="inferred from homology"/>
<dbReference type="NCBIfam" id="NF001097">
    <property type="entry name" value="PRK00129.1"/>
    <property type="match status" value="1"/>
</dbReference>
<dbReference type="EMBL" id="FMSP01000007">
    <property type="protein sequence ID" value="SCV71571.1"/>
    <property type="molecule type" value="Genomic_DNA"/>
</dbReference>
<keyword evidence="13" id="KW-1185">Reference proteome</keyword>
<organism evidence="12 13">
    <name type="scientific">Microbotryum intermedium</name>
    <dbReference type="NCBI Taxonomy" id="269621"/>
    <lineage>
        <taxon>Eukaryota</taxon>
        <taxon>Fungi</taxon>
        <taxon>Dikarya</taxon>
        <taxon>Basidiomycota</taxon>
        <taxon>Pucciniomycotina</taxon>
        <taxon>Microbotryomycetes</taxon>
        <taxon>Microbotryales</taxon>
        <taxon>Microbotryaceae</taxon>
        <taxon>Microbotryum</taxon>
    </lineage>
</organism>
<reference evidence="13" key="1">
    <citation type="submission" date="2016-09" db="EMBL/GenBank/DDBJ databases">
        <authorList>
            <person name="Jeantristanb JTB J.-T."/>
            <person name="Ricardo R."/>
        </authorList>
    </citation>
    <scope>NUCLEOTIDE SEQUENCE [LARGE SCALE GENOMIC DNA]</scope>
</reference>
<evidence type="ECO:0000256" key="1">
    <source>
        <dbReference type="ARBA" id="ARBA00001946"/>
    </source>
</evidence>
<comment type="cofactor">
    <cofactor evidence="1">
        <name>Mg(2+)</name>
        <dbReference type="ChEBI" id="CHEBI:18420"/>
    </cofactor>
</comment>
<dbReference type="SUPFAM" id="SSF53271">
    <property type="entry name" value="PRTase-like"/>
    <property type="match status" value="1"/>
</dbReference>
<keyword evidence="7" id="KW-0808">Transferase</keyword>
<keyword evidence="9" id="KW-0342">GTP-binding</keyword>
<dbReference type="InterPro" id="IPR000836">
    <property type="entry name" value="PRTase_dom"/>
</dbReference>
<evidence type="ECO:0000256" key="6">
    <source>
        <dbReference type="ARBA" id="ARBA00022676"/>
    </source>
</evidence>
<dbReference type="Proteomes" id="UP000198372">
    <property type="component" value="Unassembled WGS sequence"/>
</dbReference>
<evidence type="ECO:0000256" key="3">
    <source>
        <dbReference type="ARBA" id="ARBA00009516"/>
    </source>
</evidence>
<evidence type="ECO:0000256" key="10">
    <source>
        <dbReference type="ARBA" id="ARBA00031082"/>
    </source>
</evidence>
<comment type="pathway">
    <text evidence="2">Pyrimidine metabolism; UMP biosynthesis via salvage pathway; UMP from uracil: step 1/1.</text>
</comment>
<evidence type="ECO:0000256" key="8">
    <source>
        <dbReference type="ARBA" id="ARBA00022741"/>
    </source>
</evidence>
<evidence type="ECO:0000256" key="2">
    <source>
        <dbReference type="ARBA" id="ARBA00005180"/>
    </source>
</evidence>
<dbReference type="Pfam" id="PF14681">
    <property type="entry name" value="UPRTase"/>
    <property type="match status" value="1"/>
</dbReference>
<dbReference type="PANTHER" id="PTHR32315">
    <property type="entry name" value="ADENINE PHOSPHORIBOSYLTRANSFERASE"/>
    <property type="match status" value="1"/>
</dbReference>
<evidence type="ECO:0000256" key="7">
    <source>
        <dbReference type="ARBA" id="ARBA00022679"/>
    </source>
</evidence>
<evidence type="ECO:0000313" key="13">
    <source>
        <dbReference type="Proteomes" id="UP000198372"/>
    </source>
</evidence>
<comment type="similarity">
    <text evidence="3">Belongs to the UPRTase family.</text>
</comment>
<name>A0A238FHH0_9BASI</name>
<keyword evidence="6" id="KW-0328">Glycosyltransferase</keyword>
<accession>A0A238FHH0</accession>
<evidence type="ECO:0000256" key="9">
    <source>
        <dbReference type="ARBA" id="ARBA00023134"/>
    </source>
</evidence>
<keyword evidence="5" id="KW-0021">Allosteric enzyme</keyword>
<gene>
    <name evidence="12" type="ORF">BQ2448_3159</name>
</gene>
<dbReference type="OrthoDB" id="10257085at2759"/>
<sequence>MPLHVVSHPILSHKLTQLRDARTSSADFRRLVHELSTMLAIEASRDLETRVVPNLSSPVARFEGHEIAAKIGISPILRAGMGMTDALLSLFPTAQVFYLGLFREKISLQPIEYYQKLPPQPTIDRLFILDPLIATGGTAMAAVEMLLEWGMKVEDMKLVGLVASQVGVDRVLKAFPELNLWIGQVDQELTLDGMILPGLGDSGDRLFNTVRFYAPSRPRRISPSVLPEPNR</sequence>
<keyword evidence="8" id="KW-0547">Nucleotide-binding</keyword>
<dbReference type="InterPro" id="IPR050054">
    <property type="entry name" value="UPRTase/APRTase"/>
</dbReference>
<dbReference type="CDD" id="cd06223">
    <property type="entry name" value="PRTases_typeI"/>
    <property type="match status" value="1"/>
</dbReference>
<dbReference type="FunFam" id="3.40.50.2020:FF:000003">
    <property type="entry name" value="Uracil phosphoribosyltransferase"/>
    <property type="match status" value="1"/>
</dbReference>
<dbReference type="PANTHER" id="PTHR32315:SF4">
    <property type="entry name" value="URACIL PHOSPHORIBOSYLTRANSFERASE, CHLOROPLASTIC"/>
    <property type="match status" value="1"/>
</dbReference>
<evidence type="ECO:0000313" key="12">
    <source>
        <dbReference type="EMBL" id="SCV71571.1"/>
    </source>
</evidence>
<protein>
    <recommendedName>
        <fullName evidence="4">uracil phosphoribosyltransferase</fullName>
        <ecNumber evidence="4">2.4.2.9</ecNumber>
    </recommendedName>
    <alternativeName>
        <fullName evidence="10">UMP pyrophosphorylase</fullName>
    </alternativeName>
</protein>
<evidence type="ECO:0000256" key="5">
    <source>
        <dbReference type="ARBA" id="ARBA00022533"/>
    </source>
</evidence>
<dbReference type="EC" id="2.4.2.9" evidence="4"/>
<evidence type="ECO:0000259" key="11">
    <source>
        <dbReference type="Pfam" id="PF14681"/>
    </source>
</evidence>
<evidence type="ECO:0000256" key="4">
    <source>
        <dbReference type="ARBA" id="ARBA00011894"/>
    </source>
</evidence>
<feature type="domain" description="Phosphoribosyltransferase" evidence="11">
    <location>
        <begin position="5"/>
        <end position="209"/>
    </location>
</feature>
<dbReference type="InterPro" id="IPR029057">
    <property type="entry name" value="PRTase-like"/>
</dbReference>